<dbReference type="Proteomes" id="UP000243723">
    <property type="component" value="Unassembled WGS sequence"/>
</dbReference>
<evidence type="ECO:0000256" key="2">
    <source>
        <dbReference type="ARBA" id="ARBA00009530"/>
    </source>
</evidence>
<dbReference type="EMBL" id="NHZQ01000331">
    <property type="protein sequence ID" value="PSK43003.1"/>
    <property type="molecule type" value="Genomic_DNA"/>
</dbReference>
<evidence type="ECO:0000313" key="10">
    <source>
        <dbReference type="Proteomes" id="UP000308133"/>
    </source>
</evidence>
<dbReference type="PROSITE" id="PS01309">
    <property type="entry name" value="UPF0057"/>
    <property type="match status" value="1"/>
</dbReference>
<evidence type="ECO:0000256" key="6">
    <source>
        <dbReference type="SAM" id="Phobius"/>
    </source>
</evidence>
<evidence type="ECO:0000256" key="5">
    <source>
        <dbReference type="ARBA" id="ARBA00023136"/>
    </source>
</evidence>
<dbReference type="PANTHER" id="PTHR21659">
    <property type="entry name" value="HYDROPHOBIC PROTEIN RCI2 LOW TEMPERATURE AND SALT RESPONSIVE PROTEIN LTI6 -RELATED"/>
    <property type="match status" value="1"/>
</dbReference>
<gene>
    <name evidence="7" type="ORF">B9Z65_6957</name>
    <name evidence="8" type="ORF">C1H76_2823</name>
</gene>
<protein>
    <submittedName>
        <fullName evidence="8">Plasma membrane proteolipid-like protein 2</fullName>
    </submittedName>
</protein>
<comment type="subcellular location">
    <subcellularLocation>
        <location evidence="1">Membrane</location>
    </subcellularLocation>
</comment>
<accession>A0A2P7Z472</accession>
<evidence type="ECO:0000256" key="4">
    <source>
        <dbReference type="ARBA" id="ARBA00022989"/>
    </source>
</evidence>
<comment type="similarity">
    <text evidence="2">Belongs to the UPF0057 (PMP3) family.</text>
</comment>
<dbReference type="InterPro" id="IPR000612">
    <property type="entry name" value="PMP3"/>
</dbReference>
<sequence>MGFCSDFCLFVLAVFLPPLAVIVRRGCRGSFWLNILLTILGWLPGVIHAWYIILRYPTVTVDRTVPARRPVVATSPRTSTGSRVHKRHY</sequence>
<dbReference type="OrthoDB" id="2802411at2759"/>
<evidence type="ECO:0000313" key="9">
    <source>
        <dbReference type="Proteomes" id="UP000243723"/>
    </source>
</evidence>
<keyword evidence="5 6" id="KW-0472">Membrane</keyword>
<reference evidence="8 10" key="2">
    <citation type="submission" date="2018-02" db="EMBL/GenBank/DDBJ databases">
        <title>Draft genome sequences of Elsinoe sp., causing black scab on jojoba.</title>
        <authorList>
            <person name="Stodart B."/>
            <person name="Jeffress S."/>
            <person name="Ash G."/>
            <person name="Arun Chinnappa K."/>
        </authorList>
    </citation>
    <scope>NUCLEOTIDE SEQUENCE [LARGE SCALE GENOMIC DNA]</scope>
    <source>
        <strain evidence="8 10">Hillstone_2</strain>
    </source>
</reference>
<dbReference type="PANTHER" id="PTHR21659:SF112">
    <property type="entry name" value="PROTEIN SNA2-RELATED"/>
    <property type="match status" value="1"/>
</dbReference>
<dbReference type="Pfam" id="PF01679">
    <property type="entry name" value="Pmp3"/>
    <property type="match status" value="1"/>
</dbReference>
<evidence type="ECO:0000313" key="8">
    <source>
        <dbReference type="EMBL" id="TKX24870.1"/>
    </source>
</evidence>
<keyword evidence="9" id="KW-1185">Reference proteome</keyword>
<keyword evidence="3 6" id="KW-0812">Transmembrane</keyword>
<dbReference type="Proteomes" id="UP000308133">
    <property type="component" value="Unassembled WGS sequence"/>
</dbReference>
<dbReference type="AlphaFoldDB" id="A0A2P7Z472"/>
<name>A0A2P7Z472_9PEZI</name>
<reference evidence="7 9" key="1">
    <citation type="submission" date="2017-05" db="EMBL/GenBank/DDBJ databases">
        <title>Draft genome sequence of Elsinoe australis.</title>
        <authorList>
            <person name="Cheng Q."/>
        </authorList>
    </citation>
    <scope>NUCLEOTIDE SEQUENCE [LARGE SCALE GENOMIC DNA]</scope>
    <source>
        <strain evidence="7 9">NL1</strain>
    </source>
</reference>
<proteinExistence type="inferred from homology"/>
<comment type="caution">
    <text evidence="7">The sequence shown here is derived from an EMBL/GenBank/DDBJ whole genome shotgun (WGS) entry which is preliminary data.</text>
</comment>
<keyword evidence="4 6" id="KW-1133">Transmembrane helix</keyword>
<evidence type="ECO:0000256" key="3">
    <source>
        <dbReference type="ARBA" id="ARBA00022692"/>
    </source>
</evidence>
<dbReference type="STRING" id="40998.A0A2P7Z472"/>
<dbReference type="GO" id="GO:0016020">
    <property type="term" value="C:membrane"/>
    <property type="evidence" value="ECO:0007669"/>
    <property type="project" value="UniProtKB-SubCell"/>
</dbReference>
<evidence type="ECO:0000256" key="1">
    <source>
        <dbReference type="ARBA" id="ARBA00004370"/>
    </source>
</evidence>
<dbReference type="EMBL" id="PTQR01000037">
    <property type="protein sequence ID" value="TKX24870.1"/>
    <property type="molecule type" value="Genomic_DNA"/>
</dbReference>
<evidence type="ECO:0000313" key="7">
    <source>
        <dbReference type="EMBL" id="PSK43003.1"/>
    </source>
</evidence>
<organism evidence="7 9">
    <name type="scientific">Elsinoe australis</name>
    <dbReference type="NCBI Taxonomy" id="40998"/>
    <lineage>
        <taxon>Eukaryota</taxon>
        <taxon>Fungi</taxon>
        <taxon>Dikarya</taxon>
        <taxon>Ascomycota</taxon>
        <taxon>Pezizomycotina</taxon>
        <taxon>Dothideomycetes</taxon>
        <taxon>Dothideomycetidae</taxon>
        <taxon>Myriangiales</taxon>
        <taxon>Elsinoaceae</taxon>
        <taxon>Elsinoe</taxon>
    </lineage>
</organism>
<feature type="transmembrane region" description="Helical" evidence="6">
    <location>
        <begin position="30"/>
        <end position="53"/>
    </location>
</feature>